<dbReference type="EMBL" id="WKFB01000413">
    <property type="protein sequence ID" value="KAF6723839.1"/>
    <property type="molecule type" value="Genomic_DNA"/>
</dbReference>
<gene>
    <name evidence="1" type="ORF">FQA47_015671</name>
</gene>
<evidence type="ECO:0000313" key="1">
    <source>
        <dbReference type="EMBL" id="KAF6723839.1"/>
    </source>
</evidence>
<protein>
    <submittedName>
        <fullName evidence="1">Uncharacterized protein</fullName>
    </submittedName>
</protein>
<name>A0A834F7B7_ORYME</name>
<organism evidence="1 2">
    <name type="scientific">Oryzias melastigma</name>
    <name type="common">Marine medaka</name>
    <dbReference type="NCBI Taxonomy" id="30732"/>
    <lineage>
        <taxon>Eukaryota</taxon>
        <taxon>Metazoa</taxon>
        <taxon>Chordata</taxon>
        <taxon>Craniata</taxon>
        <taxon>Vertebrata</taxon>
        <taxon>Euteleostomi</taxon>
        <taxon>Actinopterygii</taxon>
        <taxon>Neopterygii</taxon>
        <taxon>Teleostei</taxon>
        <taxon>Neoteleostei</taxon>
        <taxon>Acanthomorphata</taxon>
        <taxon>Ovalentaria</taxon>
        <taxon>Atherinomorphae</taxon>
        <taxon>Beloniformes</taxon>
        <taxon>Adrianichthyidae</taxon>
        <taxon>Oryziinae</taxon>
        <taxon>Oryzias</taxon>
    </lineage>
</organism>
<reference evidence="1" key="1">
    <citation type="journal article" name="BMC Genomics">
        <title>Long-read sequencing and de novo genome assembly of marine medaka (Oryzias melastigma).</title>
        <authorList>
            <person name="Liang P."/>
            <person name="Saqib H.S.A."/>
            <person name="Ni X."/>
            <person name="Shen Y."/>
        </authorList>
    </citation>
    <scope>NUCLEOTIDE SEQUENCE</scope>
    <source>
        <strain evidence="1">Bigg-433</strain>
    </source>
</reference>
<sequence length="93" mass="10396">MILKYCTDHLHAPYRNHSECLRLTVVLTCSRTVSWFGRSLSLCLPLLATAAVLSRLLFRIVAGLSHLQLIKLINPPALQTGPYTTILPVRSLQ</sequence>
<dbReference type="Proteomes" id="UP000646548">
    <property type="component" value="Unassembled WGS sequence"/>
</dbReference>
<evidence type="ECO:0000313" key="2">
    <source>
        <dbReference type="Proteomes" id="UP000646548"/>
    </source>
</evidence>
<comment type="caution">
    <text evidence="1">The sequence shown here is derived from an EMBL/GenBank/DDBJ whole genome shotgun (WGS) entry which is preliminary data.</text>
</comment>
<accession>A0A834F7B7</accession>
<proteinExistence type="predicted"/>
<dbReference type="AlphaFoldDB" id="A0A834F7B7"/>